<dbReference type="OrthoDB" id="295274at2759"/>
<proteinExistence type="predicted"/>
<dbReference type="InterPro" id="IPR046347">
    <property type="entry name" value="bZIP_sf"/>
</dbReference>
<evidence type="ECO:0000313" key="4">
    <source>
        <dbReference type="EMBL" id="CAB3991574.1"/>
    </source>
</evidence>
<dbReference type="Proteomes" id="UP001152795">
    <property type="component" value="Unassembled WGS sequence"/>
</dbReference>
<comment type="caution">
    <text evidence="4">The sequence shown here is derived from an EMBL/GenBank/DDBJ whole genome shotgun (WGS) entry which is preliminary data.</text>
</comment>
<accession>A0A7D9HVP4</accession>
<evidence type="ECO:0000256" key="1">
    <source>
        <dbReference type="ARBA" id="ARBA00023015"/>
    </source>
</evidence>
<organism evidence="4 5">
    <name type="scientific">Paramuricea clavata</name>
    <name type="common">Red gorgonian</name>
    <name type="synonym">Violescent sea-whip</name>
    <dbReference type="NCBI Taxonomy" id="317549"/>
    <lineage>
        <taxon>Eukaryota</taxon>
        <taxon>Metazoa</taxon>
        <taxon>Cnidaria</taxon>
        <taxon>Anthozoa</taxon>
        <taxon>Octocorallia</taxon>
        <taxon>Malacalcyonacea</taxon>
        <taxon>Plexauridae</taxon>
        <taxon>Paramuricea</taxon>
    </lineage>
</organism>
<dbReference type="GO" id="GO:0000981">
    <property type="term" value="F:DNA-binding transcription factor activity, RNA polymerase II-specific"/>
    <property type="evidence" value="ECO:0007669"/>
    <property type="project" value="TreeGrafter"/>
</dbReference>
<keyword evidence="1" id="KW-0805">Transcription regulation</keyword>
<dbReference type="EMBL" id="CACRXK020001878">
    <property type="protein sequence ID" value="CAB3991574.1"/>
    <property type="molecule type" value="Genomic_DNA"/>
</dbReference>
<dbReference type="Pfam" id="PF00170">
    <property type="entry name" value="bZIP_1"/>
    <property type="match status" value="1"/>
</dbReference>
<dbReference type="PROSITE" id="PS00036">
    <property type="entry name" value="BZIP_BASIC"/>
    <property type="match status" value="1"/>
</dbReference>
<dbReference type="Gene3D" id="1.20.5.170">
    <property type="match status" value="1"/>
</dbReference>
<dbReference type="PANTHER" id="PTHR23351">
    <property type="entry name" value="FOS TRANSCRIPTION FACTOR-RELATED"/>
    <property type="match status" value="1"/>
</dbReference>
<name>A0A7D9HVP4_PARCT</name>
<dbReference type="PANTHER" id="PTHR23351:SF24">
    <property type="entry name" value="ACTIVATING TRANSCRIPTION FACTOR 3-RELATED"/>
    <property type="match status" value="1"/>
</dbReference>
<dbReference type="SUPFAM" id="SSF57959">
    <property type="entry name" value="Leucine zipper domain"/>
    <property type="match status" value="1"/>
</dbReference>
<evidence type="ECO:0000256" key="3">
    <source>
        <dbReference type="ARBA" id="ARBA00023163"/>
    </source>
</evidence>
<keyword evidence="3" id="KW-0804">Transcription</keyword>
<protein>
    <submittedName>
        <fullName evidence="4">Cyclic AMP-dependent transcription factor ATF-3-like</fullName>
    </submittedName>
</protein>
<dbReference type="GO" id="GO:0000978">
    <property type="term" value="F:RNA polymerase II cis-regulatory region sequence-specific DNA binding"/>
    <property type="evidence" value="ECO:0007669"/>
    <property type="project" value="TreeGrafter"/>
</dbReference>
<sequence length="207" mass="24015">MENFRSQPGLNCDAGAMFQNLELDSPGLYNFNDWTPSPRPCKDVLRQAIRVNRIKKGQVMPVIDKSSTVPKKRKKPIQGDIPEDMQLRRQKNREAAKKCRLKKRKVMETLQDKIDKYEGMNSTLENDIQKFKDEVKKLQCLLDQHNCSKMAKPQQECQQVDLGTSSHHHSVTQHEVPPAEDIADSLDDLLSELQDNDRWCEELQHFM</sequence>
<dbReference type="InterPro" id="IPR000837">
    <property type="entry name" value="AP-1"/>
</dbReference>
<dbReference type="InterPro" id="IPR004827">
    <property type="entry name" value="bZIP"/>
</dbReference>
<dbReference type="SMART" id="SM00338">
    <property type="entry name" value="BRLZ"/>
    <property type="match status" value="1"/>
</dbReference>
<keyword evidence="2" id="KW-0238">DNA-binding</keyword>
<evidence type="ECO:0000256" key="2">
    <source>
        <dbReference type="ARBA" id="ARBA00023125"/>
    </source>
</evidence>
<dbReference type="PROSITE" id="PS50217">
    <property type="entry name" value="BZIP"/>
    <property type="match status" value="1"/>
</dbReference>
<dbReference type="AlphaFoldDB" id="A0A7D9HVP4"/>
<gene>
    <name evidence="4" type="ORF">PACLA_8A073355</name>
</gene>
<evidence type="ECO:0000313" key="5">
    <source>
        <dbReference type="Proteomes" id="UP001152795"/>
    </source>
</evidence>
<reference evidence="4" key="1">
    <citation type="submission" date="2020-04" db="EMBL/GenBank/DDBJ databases">
        <authorList>
            <person name="Alioto T."/>
            <person name="Alioto T."/>
            <person name="Gomez Garrido J."/>
        </authorList>
    </citation>
    <scope>NUCLEOTIDE SEQUENCE</scope>
    <source>
        <strain evidence="4">A484AB</strain>
    </source>
</reference>
<keyword evidence="5" id="KW-1185">Reference proteome</keyword>
<dbReference type="GO" id="GO:0005634">
    <property type="term" value="C:nucleus"/>
    <property type="evidence" value="ECO:0007669"/>
    <property type="project" value="TreeGrafter"/>
</dbReference>